<reference evidence="1 2" key="1">
    <citation type="journal article" date="2021" name="Sci. Rep.">
        <title>Chromosome anchoring in Senegalese sole (Solea senegalensis) reveals sex-associated markers and genome rearrangements in flatfish.</title>
        <authorList>
            <person name="Guerrero-Cozar I."/>
            <person name="Gomez-Garrido J."/>
            <person name="Berbel C."/>
            <person name="Martinez-Blanch J.F."/>
            <person name="Alioto T."/>
            <person name="Claros M.G."/>
            <person name="Gagnaire P.A."/>
            <person name="Manchado M."/>
        </authorList>
    </citation>
    <scope>NUCLEOTIDE SEQUENCE [LARGE SCALE GENOMIC DNA]</scope>
    <source>
        <strain evidence="1">Sse05_10M</strain>
    </source>
</reference>
<gene>
    <name evidence="1" type="ORF">JOB18_005874</name>
</gene>
<name>A0AAV6R7T1_SOLSE</name>
<dbReference type="EMBL" id="JAGKHQ010000013">
    <property type="protein sequence ID" value="KAG7500012.1"/>
    <property type="molecule type" value="Genomic_DNA"/>
</dbReference>
<evidence type="ECO:0000313" key="2">
    <source>
        <dbReference type="Proteomes" id="UP000693946"/>
    </source>
</evidence>
<keyword evidence="2" id="KW-1185">Reference proteome</keyword>
<feature type="non-terminal residue" evidence="1">
    <location>
        <position position="1"/>
    </location>
</feature>
<organism evidence="1 2">
    <name type="scientific">Solea senegalensis</name>
    <name type="common">Senegalese sole</name>
    <dbReference type="NCBI Taxonomy" id="28829"/>
    <lineage>
        <taxon>Eukaryota</taxon>
        <taxon>Metazoa</taxon>
        <taxon>Chordata</taxon>
        <taxon>Craniata</taxon>
        <taxon>Vertebrata</taxon>
        <taxon>Euteleostomi</taxon>
        <taxon>Actinopterygii</taxon>
        <taxon>Neopterygii</taxon>
        <taxon>Teleostei</taxon>
        <taxon>Neoteleostei</taxon>
        <taxon>Acanthomorphata</taxon>
        <taxon>Carangaria</taxon>
        <taxon>Pleuronectiformes</taxon>
        <taxon>Pleuronectoidei</taxon>
        <taxon>Soleidae</taxon>
        <taxon>Solea</taxon>
    </lineage>
</organism>
<evidence type="ECO:0000313" key="1">
    <source>
        <dbReference type="EMBL" id="KAG7500012.1"/>
    </source>
</evidence>
<comment type="caution">
    <text evidence="1">The sequence shown here is derived from an EMBL/GenBank/DDBJ whole genome shotgun (WGS) entry which is preliminary data.</text>
</comment>
<proteinExistence type="predicted"/>
<sequence>VPGPPGYGASSKRLSHRVVPAVDLCCRERLSTSVLSWTDETVQTVGPRGAERNTHVTYIKGLIRVVQLCGVGGTPIMLTKARECLQLRREFIYIRYQVWKWRNEKALKKRHRT</sequence>
<dbReference type="Proteomes" id="UP000693946">
    <property type="component" value="Linkage Group LG20"/>
</dbReference>
<accession>A0AAV6R7T1</accession>
<protein>
    <submittedName>
        <fullName evidence="1">Uncharacterized protein</fullName>
    </submittedName>
</protein>
<dbReference type="AlphaFoldDB" id="A0AAV6R7T1"/>